<feature type="transmembrane region" description="Helical" evidence="1">
    <location>
        <begin position="38"/>
        <end position="61"/>
    </location>
</feature>
<feature type="transmembrane region" description="Helical" evidence="1">
    <location>
        <begin position="144"/>
        <end position="166"/>
    </location>
</feature>
<gene>
    <name evidence="4" type="primary">thiW</name>
    <name evidence="3" type="ORF">AX245_04810</name>
    <name evidence="4" type="ORF">C4618_06550</name>
    <name evidence="5" type="ORF">NCTC8184_01510</name>
    <name evidence="2" type="ORF">WA45_08155</name>
</gene>
<dbReference type="EMBL" id="MAWT01000033">
    <property type="protein sequence ID" value="OCM71140.1"/>
    <property type="molecule type" value="Genomic_DNA"/>
</dbReference>
<feature type="transmembrane region" description="Helical" evidence="1">
    <location>
        <begin position="6"/>
        <end position="26"/>
    </location>
</feature>
<dbReference type="KEGG" id="sage:EN72_04910"/>
<reference evidence="2 6" key="1">
    <citation type="journal article" date="2015" name="PLoS ONE">
        <title>Genomic analysis reveals the molecular basis for capsule loss in the group B streptococcus population.</title>
        <authorList>
            <consortium name="DEVANI Consortium"/>
            <person name="Rosini R."/>
            <person name="Campisi E."/>
            <person name="De Chiara M."/>
            <person name="Tettelin H."/>
            <person name="Rinaudo D."/>
            <person name="Toniolo C."/>
            <person name="Metruccio M."/>
            <person name="Guidotti S."/>
            <person name="Sorensen U.B."/>
            <person name="Kilian M."/>
            <person name="Ramirez M."/>
            <person name="Janulczyk R."/>
            <person name="Donati C."/>
            <person name="Grandi G."/>
            <person name="Margarit I."/>
        </authorList>
    </citation>
    <scope>NUCLEOTIDE SEQUENCE [LARGE SCALE GENOMIC DNA]</scope>
    <source>
        <strain evidence="2 6">ES-PW-063</strain>
    </source>
</reference>
<dbReference type="EMBL" id="LCVB01000032">
    <property type="protein sequence ID" value="KLJ28239.1"/>
    <property type="molecule type" value="Genomic_DNA"/>
</dbReference>
<keyword evidence="1" id="KW-0472">Membrane</keyword>
<organism evidence="4 8">
    <name type="scientific">Streptococcus agalactiae</name>
    <dbReference type="NCBI Taxonomy" id="1311"/>
    <lineage>
        <taxon>Bacteria</taxon>
        <taxon>Bacillati</taxon>
        <taxon>Bacillota</taxon>
        <taxon>Bacilli</taxon>
        <taxon>Lactobacillales</taxon>
        <taxon>Streptococcaceae</taxon>
        <taxon>Streptococcus</taxon>
    </lineage>
</organism>
<keyword evidence="1" id="KW-1133">Transmembrane helix</keyword>
<evidence type="ECO:0000313" key="6">
    <source>
        <dbReference type="Proteomes" id="UP000035174"/>
    </source>
</evidence>
<evidence type="ECO:0000313" key="7">
    <source>
        <dbReference type="Proteomes" id="UP000093122"/>
    </source>
</evidence>
<dbReference type="InterPro" id="IPR012652">
    <property type="entry name" value="ThiW"/>
</dbReference>
<accession>A0A0E1ELD0</accession>
<dbReference type="AlphaFoldDB" id="A0A0E1ELD0"/>
<feature type="transmembrane region" description="Helical" evidence="1">
    <location>
        <begin position="102"/>
        <end position="124"/>
    </location>
</feature>
<dbReference type="EMBL" id="QHGZ01000154">
    <property type="protein sequence ID" value="RDY81524.1"/>
    <property type="molecule type" value="Genomic_DNA"/>
</dbReference>
<evidence type="ECO:0000313" key="9">
    <source>
        <dbReference type="Proteomes" id="UP000268870"/>
    </source>
</evidence>
<evidence type="ECO:0000313" key="2">
    <source>
        <dbReference type="EMBL" id="KLJ28239.1"/>
    </source>
</evidence>
<dbReference type="Proteomes" id="UP000256718">
    <property type="component" value="Unassembled WGS sequence"/>
</dbReference>
<reference evidence="3 7" key="2">
    <citation type="journal article" date="2016" name="Sci. Rep.">
        <title>Serotype IV Streptococcus agalactiae ST-452 has arisen from large genomic recombination events between CC23 and the hypervirulent CC17 lineages.</title>
        <authorList>
            <person name="Campisi E."/>
            <person name="Rinaudo C.D."/>
            <person name="Donati C."/>
            <person name="Barucco M."/>
            <person name="Torricelli G."/>
            <person name="Edwards M.S."/>
            <person name="Baker C.J."/>
            <person name="Margarit I."/>
            <person name="Rosini R."/>
        </authorList>
    </citation>
    <scope>NUCLEOTIDE SEQUENCE [LARGE SCALE GENOMIC DNA]</scope>
    <source>
        <strain evidence="3 7">CZ-PW-140</strain>
    </source>
</reference>
<evidence type="ECO:0000256" key="1">
    <source>
        <dbReference type="SAM" id="Phobius"/>
    </source>
</evidence>
<evidence type="ECO:0000313" key="3">
    <source>
        <dbReference type="EMBL" id="OCM71140.1"/>
    </source>
</evidence>
<dbReference type="PIRSF" id="PIRSF024534">
    <property type="entry name" value="ThiW"/>
    <property type="match status" value="1"/>
</dbReference>
<name>A0A0E1ELD0_STRAG</name>
<keyword evidence="1" id="KW-0812">Transmembrane</keyword>
<dbReference type="Pfam" id="PF09512">
    <property type="entry name" value="ThiW"/>
    <property type="match status" value="1"/>
</dbReference>
<dbReference type="GeneID" id="66885785"/>
<dbReference type="Proteomes" id="UP000268870">
    <property type="component" value="Chromosome"/>
</dbReference>
<dbReference type="Proteomes" id="UP000093122">
    <property type="component" value="Unassembled WGS sequence"/>
</dbReference>
<dbReference type="Gene3D" id="1.10.1760.20">
    <property type="match status" value="1"/>
</dbReference>
<reference evidence="5 9" key="4">
    <citation type="submission" date="2018-12" db="EMBL/GenBank/DDBJ databases">
        <authorList>
            <consortium name="Pathogen Informatics"/>
        </authorList>
    </citation>
    <scope>NUCLEOTIDE SEQUENCE [LARGE SCALE GENOMIC DNA]</scope>
    <source>
        <strain evidence="5 9">NCTC8184</strain>
    </source>
</reference>
<evidence type="ECO:0000313" key="5">
    <source>
        <dbReference type="EMBL" id="VED65458.1"/>
    </source>
</evidence>
<proteinExistence type="predicted"/>
<evidence type="ECO:0000313" key="8">
    <source>
        <dbReference type="Proteomes" id="UP000256718"/>
    </source>
</evidence>
<dbReference type="Proteomes" id="UP000035174">
    <property type="component" value="Unassembled WGS sequence"/>
</dbReference>
<feature type="transmembrane region" description="Helical" evidence="1">
    <location>
        <begin position="67"/>
        <end position="90"/>
    </location>
</feature>
<dbReference type="EMBL" id="LR134265">
    <property type="protein sequence ID" value="VED65458.1"/>
    <property type="molecule type" value="Genomic_DNA"/>
</dbReference>
<sequence length="188" mass="20354">MTNHKTKKLTVLAIMIALDVFLTPIFRIEGMAFMSSVVNIIAGVIMGPIYALVMALVTAFIRILTQAGVASVAPLAILGAGPGAFLAGWFYRFYAKDWMSWVGEFIGTGIIGALLSAPIMVWFWTWTADGNHEVLAKASAAQSIFLFMPRFIGATIIGGVIALLLLQGLKRVPVFMTIQALFKGEKVK</sequence>
<reference evidence="4 8" key="3">
    <citation type="journal article" date="2018" name="Emerg. Microbes Infect.">
        <title>Phenotypic and molecular analysis of nontypeable Group B streptococci: identification of cps2a and hybrid cps2a/cps5 Group B streptococcal capsule gene clusters.</title>
        <authorList>
            <person name="Alhhazmi A."/>
            <person name="Tyrrell G.J."/>
        </authorList>
    </citation>
    <scope>NUCLEOTIDE SEQUENCE [LARGE SCALE GENOMIC DNA]</scope>
    <source>
        <strain evidence="4 8">PLGBS17</strain>
    </source>
</reference>
<dbReference type="NCBIfam" id="TIGR02359">
    <property type="entry name" value="thiW"/>
    <property type="match status" value="1"/>
</dbReference>
<dbReference type="RefSeq" id="WP_000181409.1">
    <property type="nucleotide sequence ID" value="NZ_AP018935.1"/>
</dbReference>
<evidence type="ECO:0000313" key="4">
    <source>
        <dbReference type="EMBL" id="RDY81524.1"/>
    </source>
</evidence>
<dbReference type="OMA" id="WFVYTPR"/>
<protein>
    <submittedName>
        <fullName evidence="4">Energy coupling factor transporter S component ThiW</fullName>
    </submittedName>
    <submittedName>
        <fullName evidence="2">Hydroxyethylthiazole permease</fullName>
    </submittedName>
    <submittedName>
        <fullName evidence="5">Substrate-specific component ThiW of predicted thiazole ECF transporter</fullName>
    </submittedName>
</protein>
<dbReference type="KEGG" id="sagg:EN73_04610"/>